<feature type="chain" id="PRO_5015729007" description="Pyrroloquinoline-quinone binding quinoprotein" evidence="1">
    <location>
        <begin position="28"/>
        <end position="393"/>
    </location>
</feature>
<evidence type="ECO:0000313" key="3">
    <source>
        <dbReference type="Proteomes" id="UP000237822"/>
    </source>
</evidence>
<evidence type="ECO:0000256" key="1">
    <source>
        <dbReference type="SAM" id="SignalP"/>
    </source>
</evidence>
<accession>A0A2T0UUF0</accession>
<dbReference type="AlphaFoldDB" id="A0A2T0UUF0"/>
<protein>
    <recommendedName>
        <fullName evidence="4">Pyrroloquinoline-quinone binding quinoprotein</fullName>
    </recommendedName>
</protein>
<proteinExistence type="predicted"/>
<sequence length="393" mass="39911">MGSRSRAGRAVAATALAGVLAAACSPAAESPPEPTAGAGEPLAWTAVALPAGLSPVTLATASRAADGDTVVVGAIAPEGQRVRPRILAGPSADTLREVPVTPRSPYGFEARWFQLAVRGDRIEAVSGARGGAHANYRWQTWSGSLSGVAEQEQPFGVFGSYGAGDLVGVAYAGASPVVLGAWQSESTGLDIATWTKTGDRWARQPSTGTALGSTPEALLDARAIVPRGEGLLLAGSVTGLTDGSVTVTPSTWSSPGPSGPWTRQDLPRMGDSGISVAQAATCDATECVLAGTTEGKLTMWQLTTDTASQPPGIPPITVPEKAAPPAPLTVGDDLLLVTATDTGSVVLRGRGDAWTTTPGPDGIPVSAVLHDGELWVVTSDGADRGALWRARVT</sequence>
<evidence type="ECO:0008006" key="4">
    <source>
        <dbReference type="Google" id="ProtNLM"/>
    </source>
</evidence>
<reference evidence="2 3" key="1">
    <citation type="submission" date="2018-03" db="EMBL/GenBank/DDBJ databases">
        <title>Genomic Encyclopedia of Archaeal and Bacterial Type Strains, Phase II (KMG-II): from individual species to whole genera.</title>
        <authorList>
            <person name="Goeker M."/>
        </authorList>
    </citation>
    <scope>NUCLEOTIDE SEQUENCE [LARGE SCALE GENOMIC DNA]</scope>
    <source>
        <strain evidence="2 3">ATCC BAA-1496</strain>
    </source>
</reference>
<keyword evidence="3" id="KW-1185">Reference proteome</keyword>
<organism evidence="2 3">
    <name type="scientific">Knoellia remsis</name>
    <dbReference type="NCBI Taxonomy" id="407159"/>
    <lineage>
        <taxon>Bacteria</taxon>
        <taxon>Bacillati</taxon>
        <taxon>Actinomycetota</taxon>
        <taxon>Actinomycetes</taxon>
        <taxon>Micrococcales</taxon>
        <taxon>Intrasporangiaceae</taxon>
        <taxon>Knoellia</taxon>
    </lineage>
</organism>
<comment type="caution">
    <text evidence="2">The sequence shown here is derived from an EMBL/GenBank/DDBJ whole genome shotgun (WGS) entry which is preliminary data.</text>
</comment>
<evidence type="ECO:0000313" key="2">
    <source>
        <dbReference type="EMBL" id="PRY61551.1"/>
    </source>
</evidence>
<dbReference type="Proteomes" id="UP000237822">
    <property type="component" value="Unassembled WGS sequence"/>
</dbReference>
<name>A0A2T0UUF0_9MICO</name>
<feature type="signal peptide" evidence="1">
    <location>
        <begin position="1"/>
        <end position="27"/>
    </location>
</feature>
<gene>
    <name evidence="2" type="ORF">BCF74_105110</name>
</gene>
<dbReference type="EMBL" id="PVTI01000005">
    <property type="protein sequence ID" value="PRY61551.1"/>
    <property type="molecule type" value="Genomic_DNA"/>
</dbReference>
<dbReference type="RefSeq" id="WP_170070132.1">
    <property type="nucleotide sequence ID" value="NZ_PVTI01000005.1"/>
</dbReference>
<dbReference type="PROSITE" id="PS51257">
    <property type="entry name" value="PROKAR_LIPOPROTEIN"/>
    <property type="match status" value="1"/>
</dbReference>
<keyword evidence="1" id="KW-0732">Signal</keyword>